<organism evidence="2 3">
    <name type="scientific">Chiloscyllium punctatum</name>
    <name type="common">Brownbanded bambooshark</name>
    <name type="synonym">Hemiscyllium punctatum</name>
    <dbReference type="NCBI Taxonomy" id="137246"/>
    <lineage>
        <taxon>Eukaryota</taxon>
        <taxon>Metazoa</taxon>
        <taxon>Chordata</taxon>
        <taxon>Craniata</taxon>
        <taxon>Vertebrata</taxon>
        <taxon>Chondrichthyes</taxon>
        <taxon>Elasmobranchii</taxon>
        <taxon>Galeomorphii</taxon>
        <taxon>Galeoidea</taxon>
        <taxon>Orectolobiformes</taxon>
        <taxon>Hemiscylliidae</taxon>
        <taxon>Chiloscyllium</taxon>
    </lineage>
</organism>
<evidence type="ECO:0000256" key="1">
    <source>
        <dbReference type="SAM" id="Phobius"/>
    </source>
</evidence>
<proteinExistence type="predicted"/>
<keyword evidence="1" id="KW-1133">Transmembrane helix</keyword>
<protein>
    <submittedName>
        <fullName evidence="2">Uncharacterized protein</fullName>
    </submittedName>
</protein>
<evidence type="ECO:0000313" key="2">
    <source>
        <dbReference type="EMBL" id="GCC31342.1"/>
    </source>
</evidence>
<keyword evidence="3" id="KW-1185">Reference proteome</keyword>
<sequence>MLFLDGDYYACSMIMDNAKVNSTICSKLSCEQNPTFFLHEYGRLCDDSRVIGISLHCTLVLMAALILFYDICKADDTQPQIEYKHKYQFKYIKENNKLIMEPLESGMSEAIQTGSENMKKLISTIIDVVFEIHQNNYATYMSDQQTQSSPSSEREKIIPRLPLLTTISIKTASDKDESIIEVHYTVRENMTEGSQQEDEGSQNVP</sequence>
<keyword evidence="1" id="KW-0472">Membrane</keyword>
<gene>
    <name evidence="2" type="ORF">chiPu_0009799</name>
</gene>
<evidence type="ECO:0000313" key="3">
    <source>
        <dbReference type="Proteomes" id="UP000287033"/>
    </source>
</evidence>
<accession>A0A401SLS2</accession>
<comment type="caution">
    <text evidence="2">The sequence shown here is derived from an EMBL/GenBank/DDBJ whole genome shotgun (WGS) entry which is preliminary data.</text>
</comment>
<reference evidence="2 3" key="1">
    <citation type="journal article" date="2018" name="Nat. Ecol. Evol.">
        <title>Shark genomes provide insights into elasmobranch evolution and the origin of vertebrates.</title>
        <authorList>
            <person name="Hara Y"/>
            <person name="Yamaguchi K"/>
            <person name="Onimaru K"/>
            <person name="Kadota M"/>
            <person name="Koyanagi M"/>
            <person name="Keeley SD"/>
            <person name="Tatsumi K"/>
            <person name="Tanaka K"/>
            <person name="Motone F"/>
            <person name="Kageyama Y"/>
            <person name="Nozu R"/>
            <person name="Adachi N"/>
            <person name="Nishimura O"/>
            <person name="Nakagawa R"/>
            <person name="Tanegashima C"/>
            <person name="Kiyatake I"/>
            <person name="Matsumoto R"/>
            <person name="Murakumo K"/>
            <person name="Nishida K"/>
            <person name="Terakita A"/>
            <person name="Kuratani S"/>
            <person name="Sato K"/>
            <person name="Hyodo S Kuraku.S."/>
        </authorList>
    </citation>
    <scope>NUCLEOTIDE SEQUENCE [LARGE SCALE GENOMIC DNA]</scope>
</reference>
<name>A0A401SLS2_CHIPU</name>
<keyword evidence="1" id="KW-0812">Transmembrane</keyword>
<feature type="transmembrane region" description="Helical" evidence="1">
    <location>
        <begin position="50"/>
        <end position="69"/>
    </location>
</feature>
<dbReference type="Proteomes" id="UP000287033">
    <property type="component" value="Unassembled WGS sequence"/>
</dbReference>
<dbReference type="AlphaFoldDB" id="A0A401SLS2"/>
<dbReference type="EMBL" id="BEZZ01000356">
    <property type="protein sequence ID" value="GCC31342.1"/>
    <property type="molecule type" value="Genomic_DNA"/>
</dbReference>